<dbReference type="EMBL" id="OU893332">
    <property type="protein sequence ID" value="CAG9782015.1"/>
    <property type="molecule type" value="Genomic_DNA"/>
</dbReference>
<name>A0A9N9MZC6_9NEOP</name>
<evidence type="ECO:0000313" key="2">
    <source>
        <dbReference type="Proteomes" id="UP001153714"/>
    </source>
</evidence>
<reference evidence="1" key="2">
    <citation type="submission" date="2022-10" db="EMBL/GenBank/DDBJ databases">
        <authorList>
            <consortium name="ENA_rothamsted_submissions"/>
            <consortium name="culmorum"/>
            <person name="King R."/>
        </authorList>
    </citation>
    <scope>NUCLEOTIDE SEQUENCE</scope>
</reference>
<accession>A0A9N9MZC6</accession>
<gene>
    <name evidence="1" type="ORF">DIATSA_LOCUS314</name>
</gene>
<protein>
    <submittedName>
        <fullName evidence="1">Uncharacterized protein</fullName>
    </submittedName>
</protein>
<organism evidence="1 2">
    <name type="scientific">Diatraea saccharalis</name>
    <name type="common">sugarcane borer</name>
    <dbReference type="NCBI Taxonomy" id="40085"/>
    <lineage>
        <taxon>Eukaryota</taxon>
        <taxon>Metazoa</taxon>
        <taxon>Ecdysozoa</taxon>
        <taxon>Arthropoda</taxon>
        <taxon>Hexapoda</taxon>
        <taxon>Insecta</taxon>
        <taxon>Pterygota</taxon>
        <taxon>Neoptera</taxon>
        <taxon>Endopterygota</taxon>
        <taxon>Lepidoptera</taxon>
        <taxon>Glossata</taxon>
        <taxon>Ditrysia</taxon>
        <taxon>Pyraloidea</taxon>
        <taxon>Crambidae</taxon>
        <taxon>Crambinae</taxon>
        <taxon>Diatraea</taxon>
    </lineage>
</organism>
<proteinExistence type="predicted"/>
<keyword evidence="2" id="KW-1185">Reference proteome</keyword>
<sequence length="107" mass="12199">MEKKMKRGMYNAMFMKTMKKFSEFIEKQQVKDAERFEWPVSSPVGTGEVLTLQLLSRGRWGHPRVLGVYRLGLQILVADGQLFVTDTLVDNNNKAVPVSNLLQIVIS</sequence>
<dbReference type="AlphaFoldDB" id="A0A9N9MZC6"/>
<dbReference type="OrthoDB" id="10059618at2759"/>
<evidence type="ECO:0000313" key="1">
    <source>
        <dbReference type="EMBL" id="CAG9782015.1"/>
    </source>
</evidence>
<dbReference type="Proteomes" id="UP001153714">
    <property type="component" value="Chromosome 1"/>
</dbReference>
<reference evidence="1" key="1">
    <citation type="submission" date="2021-12" db="EMBL/GenBank/DDBJ databases">
        <authorList>
            <person name="King R."/>
        </authorList>
    </citation>
    <scope>NUCLEOTIDE SEQUENCE</scope>
</reference>
<dbReference type="InterPro" id="IPR035892">
    <property type="entry name" value="C2_domain_sf"/>
</dbReference>
<dbReference type="Gene3D" id="2.60.40.150">
    <property type="entry name" value="C2 domain"/>
    <property type="match status" value="1"/>
</dbReference>